<feature type="compositionally biased region" description="Polar residues" evidence="1">
    <location>
        <begin position="396"/>
        <end position="407"/>
    </location>
</feature>
<dbReference type="PANTHER" id="PTHR33826:SF4">
    <property type="entry name" value="F20B24.21"/>
    <property type="match status" value="1"/>
</dbReference>
<feature type="domain" description="DUF7036" evidence="3">
    <location>
        <begin position="213"/>
        <end position="302"/>
    </location>
</feature>
<dbReference type="AlphaFoldDB" id="A0AAN7MAL0"/>
<evidence type="ECO:0000259" key="3">
    <source>
        <dbReference type="Pfam" id="PF23041"/>
    </source>
</evidence>
<keyword evidence="2" id="KW-1133">Transmembrane helix</keyword>
<dbReference type="EMBL" id="JAXQNO010000008">
    <property type="protein sequence ID" value="KAK4793101.1"/>
    <property type="molecule type" value="Genomic_DNA"/>
</dbReference>
<proteinExistence type="predicted"/>
<feature type="transmembrane region" description="Helical" evidence="2">
    <location>
        <begin position="42"/>
        <end position="65"/>
    </location>
</feature>
<dbReference type="Pfam" id="PF23041">
    <property type="entry name" value="DUF7036"/>
    <property type="match status" value="2"/>
</dbReference>
<dbReference type="Proteomes" id="UP001346149">
    <property type="component" value="Unassembled WGS sequence"/>
</dbReference>
<feature type="compositionally biased region" description="Pro residues" evidence="1">
    <location>
        <begin position="323"/>
        <end position="349"/>
    </location>
</feature>
<dbReference type="PANTHER" id="PTHR33826">
    <property type="entry name" value="F20B24.21"/>
    <property type="match status" value="1"/>
</dbReference>
<protein>
    <recommendedName>
        <fullName evidence="3">DUF7036 domain-containing protein</fullName>
    </recommendedName>
</protein>
<feature type="compositionally biased region" description="Basic and acidic residues" evidence="1">
    <location>
        <begin position="13"/>
        <end position="22"/>
    </location>
</feature>
<feature type="region of interest" description="Disordered" evidence="1">
    <location>
        <begin position="1"/>
        <end position="22"/>
    </location>
</feature>
<keyword evidence="5" id="KW-1185">Reference proteome</keyword>
<sequence>MGKLHQQSNVRQLDGDRPDSQEPSRLFCWRFPAAFRRISQHLSLRCSVIVVLGLAVFLSAVFWVLPMRSKSLGFDAKESVKLNATVQASFRLEKPVSELITHIGRLEYDLYGEIGAPGSKVAVLSMHQSGSSKYTDVVFGVLPDPLNVPIDEVSLILLRLSVVELFLQLTNLTLTKSTFGQTSDFQILKFPGGVAVAPERSTFIGQMPQFLFNFSLNNSISDIKGNSIKFRKQLEYGLHLEPYENVSVVVTNAEGSTLAPSVTVQATVVSDLGSLLPERMKELAETIKTSSSNLGLDNSQFGKVNSVMLSSFLNRTIADISPSPSPAPSPEPGPSASPSPAPSSYPPVQSPNDHPAPHCVNCEVSSPSPTREPNSPVHSVPPAQSPDAHCRASPRISPQTSPFRSNQASPPVFPPFAYAPASHAGNRGNGGNLVSPSLPPSLSSWAVQHLSKEIWLLGFSVMLVHLLCCMYQ</sequence>
<keyword evidence="2" id="KW-0812">Transmembrane</keyword>
<dbReference type="InterPro" id="IPR055464">
    <property type="entry name" value="DUF7036"/>
</dbReference>
<name>A0AAN7MAL0_TRANT</name>
<gene>
    <name evidence="4" type="ORF">SAY86_023536</name>
</gene>
<feature type="region of interest" description="Disordered" evidence="1">
    <location>
        <begin position="320"/>
        <end position="409"/>
    </location>
</feature>
<feature type="compositionally biased region" description="Polar residues" evidence="1">
    <location>
        <begin position="363"/>
        <end position="377"/>
    </location>
</feature>
<evidence type="ECO:0000313" key="4">
    <source>
        <dbReference type="EMBL" id="KAK4793101.1"/>
    </source>
</evidence>
<evidence type="ECO:0000313" key="5">
    <source>
        <dbReference type="Proteomes" id="UP001346149"/>
    </source>
</evidence>
<evidence type="ECO:0000256" key="2">
    <source>
        <dbReference type="SAM" id="Phobius"/>
    </source>
</evidence>
<comment type="caution">
    <text evidence="4">The sequence shown here is derived from an EMBL/GenBank/DDBJ whole genome shotgun (WGS) entry which is preliminary data.</text>
</comment>
<accession>A0AAN7MAL0</accession>
<feature type="compositionally biased region" description="Polar residues" evidence="1">
    <location>
        <begin position="1"/>
        <end position="11"/>
    </location>
</feature>
<reference evidence="4 5" key="1">
    <citation type="journal article" date="2023" name="Hortic Res">
        <title>Pangenome of water caltrop reveals structural variations and asymmetric subgenome divergence after allopolyploidization.</title>
        <authorList>
            <person name="Zhang X."/>
            <person name="Chen Y."/>
            <person name="Wang L."/>
            <person name="Yuan Y."/>
            <person name="Fang M."/>
            <person name="Shi L."/>
            <person name="Lu R."/>
            <person name="Comes H.P."/>
            <person name="Ma Y."/>
            <person name="Chen Y."/>
            <person name="Huang G."/>
            <person name="Zhou Y."/>
            <person name="Zheng Z."/>
            <person name="Qiu Y."/>
        </authorList>
    </citation>
    <scope>NUCLEOTIDE SEQUENCE [LARGE SCALE GENOMIC DNA]</scope>
    <source>
        <strain evidence="4">F231</strain>
    </source>
</reference>
<feature type="domain" description="DUF7036" evidence="3">
    <location>
        <begin position="89"/>
        <end position="180"/>
    </location>
</feature>
<keyword evidence="2" id="KW-0472">Membrane</keyword>
<organism evidence="4 5">
    <name type="scientific">Trapa natans</name>
    <name type="common">Water chestnut</name>
    <dbReference type="NCBI Taxonomy" id="22666"/>
    <lineage>
        <taxon>Eukaryota</taxon>
        <taxon>Viridiplantae</taxon>
        <taxon>Streptophyta</taxon>
        <taxon>Embryophyta</taxon>
        <taxon>Tracheophyta</taxon>
        <taxon>Spermatophyta</taxon>
        <taxon>Magnoliopsida</taxon>
        <taxon>eudicotyledons</taxon>
        <taxon>Gunneridae</taxon>
        <taxon>Pentapetalae</taxon>
        <taxon>rosids</taxon>
        <taxon>malvids</taxon>
        <taxon>Myrtales</taxon>
        <taxon>Lythraceae</taxon>
        <taxon>Trapa</taxon>
    </lineage>
</organism>
<evidence type="ECO:0000256" key="1">
    <source>
        <dbReference type="SAM" id="MobiDB-lite"/>
    </source>
</evidence>